<gene>
    <name evidence="1" type="ORF">FAM09_21680</name>
</gene>
<proteinExistence type="predicted"/>
<keyword evidence="2" id="KW-1185">Reference proteome</keyword>
<comment type="caution">
    <text evidence="1">The sequence shown here is derived from an EMBL/GenBank/DDBJ whole genome shotgun (WGS) entry which is preliminary data.</text>
</comment>
<dbReference type="PIRSF" id="PIRSF024492">
    <property type="entry name" value="UCP024492"/>
    <property type="match status" value="1"/>
</dbReference>
<dbReference type="InterPro" id="IPR014519">
    <property type="entry name" value="UCP024492"/>
</dbReference>
<dbReference type="PANTHER" id="PTHR39337">
    <property type="entry name" value="BLR5642 PROTEIN"/>
    <property type="match status" value="1"/>
</dbReference>
<protein>
    <submittedName>
        <fullName evidence="1">DUF488 domain-containing protein</fullName>
    </submittedName>
</protein>
<dbReference type="OrthoDB" id="9789109at2"/>
<dbReference type="PANTHER" id="PTHR39337:SF1">
    <property type="entry name" value="BLR5642 PROTEIN"/>
    <property type="match status" value="1"/>
</dbReference>
<dbReference type="AlphaFoldDB" id="A0A4S8HSC0"/>
<name>A0A4S8HSC0_9BACT</name>
<dbReference type="RefSeq" id="WP_136579242.1">
    <property type="nucleotide sequence ID" value="NZ_STFF01000006.1"/>
</dbReference>
<evidence type="ECO:0000313" key="1">
    <source>
        <dbReference type="EMBL" id="THU36002.1"/>
    </source>
</evidence>
<dbReference type="Pfam" id="PF04343">
    <property type="entry name" value="DUF488"/>
    <property type="match status" value="1"/>
</dbReference>
<evidence type="ECO:0000313" key="2">
    <source>
        <dbReference type="Proteomes" id="UP000306918"/>
    </source>
</evidence>
<reference evidence="1 2" key="1">
    <citation type="submission" date="2019-04" db="EMBL/GenBank/DDBJ databases">
        <title>Niastella caeni sp. nov., isolated from activated sludge.</title>
        <authorList>
            <person name="Sheng M."/>
        </authorList>
    </citation>
    <scope>NUCLEOTIDE SEQUENCE [LARGE SCALE GENOMIC DNA]</scope>
    <source>
        <strain evidence="1 2">HX-2-15</strain>
    </source>
</reference>
<organism evidence="1 2">
    <name type="scientific">Niastella caeni</name>
    <dbReference type="NCBI Taxonomy" id="2569763"/>
    <lineage>
        <taxon>Bacteria</taxon>
        <taxon>Pseudomonadati</taxon>
        <taxon>Bacteroidota</taxon>
        <taxon>Chitinophagia</taxon>
        <taxon>Chitinophagales</taxon>
        <taxon>Chitinophagaceae</taxon>
        <taxon>Niastella</taxon>
    </lineage>
</organism>
<dbReference type="Proteomes" id="UP000306918">
    <property type="component" value="Unassembled WGS sequence"/>
</dbReference>
<dbReference type="EMBL" id="STFF01000006">
    <property type="protein sequence ID" value="THU36002.1"/>
    <property type="molecule type" value="Genomic_DNA"/>
</dbReference>
<accession>A0A4S8HSC0</accession>
<dbReference type="InterPro" id="IPR007438">
    <property type="entry name" value="DUF488"/>
</dbReference>
<sequence length="175" mass="20197">MEKKPLYTIGHGSRKSDDFLALLKEYDIEYLADVRSKPYSRFHPQFNQNALKLFLEQQGIRYVFMGDELGGRPADASCYDKEGKIDYEIVKTKDFFKRGIERLKTAYNKDVNLAIMCSERNPCECHRTRLIGMVLDNDNIILHHIDEHGKIKDHASVVREINKGQAQKGLFGNDS</sequence>